<dbReference type="GO" id="GO:0000976">
    <property type="term" value="F:transcription cis-regulatory region binding"/>
    <property type="evidence" value="ECO:0007669"/>
    <property type="project" value="TreeGrafter"/>
</dbReference>
<comment type="caution">
    <text evidence="6">The sequence shown here is derived from an EMBL/GenBank/DDBJ whole genome shotgun (WGS) entry which is preliminary data.</text>
</comment>
<feature type="DNA-binding region" description="H-T-H motif" evidence="4">
    <location>
        <begin position="32"/>
        <end position="51"/>
    </location>
</feature>
<proteinExistence type="predicted"/>
<keyword evidence="1" id="KW-0805">Transcription regulation</keyword>
<dbReference type="SUPFAM" id="SSF46689">
    <property type="entry name" value="Homeodomain-like"/>
    <property type="match status" value="1"/>
</dbReference>
<evidence type="ECO:0000259" key="5">
    <source>
        <dbReference type="PROSITE" id="PS50977"/>
    </source>
</evidence>
<dbReference type="Pfam" id="PF00440">
    <property type="entry name" value="TetR_N"/>
    <property type="match status" value="1"/>
</dbReference>
<dbReference type="EMBL" id="JACHJS010000001">
    <property type="protein sequence ID" value="MBB4965671.1"/>
    <property type="molecule type" value="Genomic_DNA"/>
</dbReference>
<dbReference type="Proteomes" id="UP000542674">
    <property type="component" value="Unassembled WGS sequence"/>
</dbReference>
<dbReference type="Gene3D" id="1.10.357.10">
    <property type="entry name" value="Tetracycline Repressor, domain 2"/>
    <property type="match status" value="1"/>
</dbReference>
<evidence type="ECO:0000313" key="7">
    <source>
        <dbReference type="Proteomes" id="UP000542674"/>
    </source>
</evidence>
<gene>
    <name evidence="6" type="ORF">F4559_003030</name>
</gene>
<evidence type="ECO:0000256" key="4">
    <source>
        <dbReference type="PROSITE-ProRule" id="PRU00335"/>
    </source>
</evidence>
<dbReference type="AlphaFoldDB" id="A0A7W7WW27"/>
<dbReference type="GO" id="GO:0003700">
    <property type="term" value="F:DNA-binding transcription factor activity"/>
    <property type="evidence" value="ECO:0007669"/>
    <property type="project" value="TreeGrafter"/>
</dbReference>
<evidence type="ECO:0000256" key="1">
    <source>
        <dbReference type="ARBA" id="ARBA00023015"/>
    </source>
</evidence>
<dbReference type="PANTHER" id="PTHR30055:SF234">
    <property type="entry name" value="HTH-TYPE TRANSCRIPTIONAL REGULATOR BETI"/>
    <property type="match status" value="1"/>
</dbReference>
<dbReference type="PANTHER" id="PTHR30055">
    <property type="entry name" value="HTH-TYPE TRANSCRIPTIONAL REGULATOR RUTR"/>
    <property type="match status" value="1"/>
</dbReference>
<protein>
    <submittedName>
        <fullName evidence="6">AcrR family transcriptional regulator</fullName>
    </submittedName>
</protein>
<feature type="domain" description="HTH tetR-type" evidence="5">
    <location>
        <begin position="9"/>
        <end position="69"/>
    </location>
</feature>
<dbReference type="PRINTS" id="PR00455">
    <property type="entry name" value="HTHTETR"/>
</dbReference>
<dbReference type="InterPro" id="IPR050109">
    <property type="entry name" value="HTH-type_TetR-like_transc_reg"/>
</dbReference>
<keyword evidence="2 4" id="KW-0238">DNA-binding</keyword>
<reference evidence="6 7" key="1">
    <citation type="submission" date="2020-08" db="EMBL/GenBank/DDBJ databases">
        <title>Sequencing the genomes of 1000 actinobacteria strains.</title>
        <authorList>
            <person name="Klenk H.-P."/>
        </authorList>
    </citation>
    <scope>NUCLEOTIDE SEQUENCE [LARGE SCALE GENOMIC DNA]</scope>
    <source>
        <strain evidence="6 7">DSM 45084</strain>
    </source>
</reference>
<keyword evidence="7" id="KW-1185">Reference proteome</keyword>
<organism evidence="6 7">
    <name type="scientific">Saccharothrix violaceirubra</name>
    <dbReference type="NCBI Taxonomy" id="413306"/>
    <lineage>
        <taxon>Bacteria</taxon>
        <taxon>Bacillati</taxon>
        <taxon>Actinomycetota</taxon>
        <taxon>Actinomycetes</taxon>
        <taxon>Pseudonocardiales</taxon>
        <taxon>Pseudonocardiaceae</taxon>
        <taxon>Saccharothrix</taxon>
    </lineage>
</organism>
<sequence>MDRRERRKRETRQRIVDTAIRLFAEQGYERTTVVQIAEAADVATKTFFNYFPSKEDVLFDDGGPRIDHMLAIVASRGPDESLPDVLLRAHDELITEYRPGPELAKLFTELVTTVPAIQSRMLRVAFEAQRRMATALVERYPDELDAISAAAVVGAIVGATHAVALTSYELGQSGDEYRESLVRGIGIALRGLTPPRR</sequence>
<evidence type="ECO:0000256" key="2">
    <source>
        <dbReference type="ARBA" id="ARBA00023125"/>
    </source>
</evidence>
<evidence type="ECO:0000313" key="6">
    <source>
        <dbReference type="EMBL" id="MBB4965671.1"/>
    </source>
</evidence>
<dbReference type="InterPro" id="IPR001647">
    <property type="entry name" value="HTH_TetR"/>
</dbReference>
<name>A0A7W7WW27_9PSEU</name>
<dbReference type="InterPro" id="IPR009057">
    <property type="entry name" value="Homeodomain-like_sf"/>
</dbReference>
<evidence type="ECO:0000256" key="3">
    <source>
        <dbReference type="ARBA" id="ARBA00023163"/>
    </source>
</evidence>
<dbReference type="PROSITE" id="PS50977">
    <property type="entry name" value="HTH_TETR_2"/>
    <property type="match status" value="1"/>
</dbReference>
<keyword evidence="3" id="KW-0804">Transcription</keyword>
<dbReference type="RefSeq" id="WP_184669294.1">
    <property type="nucleotide sequence ID" value="NZ_BAABAI010000029.1"/>
</dbReference>
<accession>A0A7W7WW27</accession>